<name>A0ABN8HUX8_9NEOP</name>
<sequence>MGAHARLLHSVAPSTISKAQPEHCSWPVARGDLSIAHYLNVRGVPAIASLVGSAVPPRKSRDAYRPMSRHAPQA</sequence>
<dbReference type="Proteomes" id="UP000837857">
    <property type="component" value="Chromosome 11"/>
</dbReference>
<gene>
    <name evidence="2" type="ORF">IPOD504_LOCUS2163</name>
</gene>
<protein>
    <submittedName>
        <fullName evidence="2">Uncharacterized protein</fullName>
    </submittedName>
</protein>
<feature type="non-terminal residue" evidence="2">
    <location>
        <position position="74"/>
    </location>
</feature>
<evidence type="ECO:0000256" key="1">
    <source>
        <dbReference type="SAM" id="MobiDB-lite"/>
    </source>
</evidence>
<evidence type="ECO:0000313" key="2">
    <source>
        <dbReference type="EMBL" id="CAH2039973.1"/>
    </source>
</evidence>
<proteinExistence type="predicted"/>
<feature type="region of interest" description="Disordered" evidence="1">
    <location>
        <begin position="55"/>
        <end position="74"/>
    </location>
</feature>
<accession>A0ABN8HUX8</accession>
<evidence type="ECO:0000313" key="3">
    <source>
        <dbReference type="Proteomes" id="UP000837857"/>
    </source>
</evidence>
<reference evidence="2" key="1">
    <citation type="submission" date="2022-03" db="EMBL/GenBank/DDBJ databases">
        <authorList>
            <person name="Martin H S."/>
        </authorList>
    </citation>
    <scope>NUCLEOTIDE SEQUENCE</scope>
</reference>
<dbReference type="EMBL" id="OW152823">
    <property type="protein sequence ID" value="CAH2039973.1"/>
    <property type="molecule type" value="Genomic_DNA"/>
</dbReference>
<organism evidence="2 3">
    <name type="scientific">Iphiclides podalirius</name>
    <name type="common">scarce swallowtail</name>
    <dbReference type="NCBI Taxonomy" id="110791"/>
    <lineage>
        <taxon>Eukaryota</taxon>
        <taxon>Metazoa</taxon>
        <taxon>Ecdysozoa</taxon>
        <taxon>Arthropoda</taxon>
        <taxon>Hexapoda</taxon>
        <taxon>Insecta</taxon>
        <taxon>Pterygota</taxon>
        <taxon>Neoptera</taxon>
        <taxon>Endopterygota</taxon>
        <taxon>Lepidoptera</taxon>
        <taxon>Glossata</taxon>
        <taxon>Ditrysia</taxon>
        <taxon>Papilionoidea</taxon>
        <taxon>Papilionidae</taxon>
        <taxon>Papilioninae</taxon>
        <taxon>Iphiclides</taxon>
    </lineage>
</organism>
<keyword evidence="3" id="KW-1185">Reference proteome</keyword>